<evidence type="ECO:0000313" key="1">
    <source>
        <dbReference type="EMBL" id="EAZ93560.1"/>
    </source>
</evidence>
<comment type="caution">
    <text evidence="1">The sequence shown here is derived from an EMBL/GenBank/DDBJ whole genome shotgun (WGS) entry which is preliminary data.</text>
</comment>
<protein>
    <submittedName>
        <fullName evidence="1">Uncharacterized protein</fullName>
    </submittedName>
</protein>
<name>A3IIC8_9CHRO</name>
<sequence>MRHLHLAFAVANLETMVTQLT</sequence>
<dbReference type="EMBL" id="AAXW01000002">
    <property type="protein sequence ID" value="EAZ93560.1"/>
    <property type="molecule type" value="Genomic_DNA"/>
</dbReference>
<dbReference type="Proteomes" id="UP000003781">
    <property type="component" value="Unassembled WGS sequence"/>
</dbReference>
<dbReference type="AlphaFoldDB" id="A3IIC8"/>
<organism evidence="1 2">
    <name type="scientific">Crocosphaera chwakensis CCY0110</name>
    <dbReference type="NCBI Taxonomy" id="391612"/>
    <lineage>
        <taxon>Bacteria</taxon>
        <taxon>Bacillati</taxon>
        <taxon>Cyanobacteriota</taxon>
        <taxon>Cyanophyceae</taxon>
        <taxon>Oscillatoriophycideae</taxon>
        <taxon>Chroococcales</taxon>
        <taxon>Aphanothecaceae</taxon>
        <taxon>Crocosphaera</taxon>
        <taxon>Crocosphaera chwakensis</taxon>
    </lineage>
</organism>
<gene>
    <name evidence="1" type="ORF">CY0110_17232</name>
</gene>
<proteinExistence type="predicted"/>
<evidence type="ECO:0000313" key="2">
    <source>
        <dbReference type="Proteomes" id="UP000003781"/>
    </source>
</evidence>
<keyword evidence="2" id="KW-1185">Reference proteome</keyword>
<accession>A3IIC8</accession>
<reference evidence="1 2" key="1">
    <citation type="submission" date="2007-03" db="EMBL/GenBank/DDBJ databases">
        <authorList>
            <person name="Stal L."/>
            <person name="Ferriera S."/>
            <person name="Johnson J."/>
            <person name="Kravitz S."/>
            <person name="Beeson K."/>
            <person name="Sutton G."/>
            <person name="Rogers Y.-H."/>
            <person name="Friedman R."/>
            <person name="Frazier M."/>
            <person name="Venter J.C."/>
        </authorList>
    </citation>
    <scope>NUCLEOTIDE SEQUENCE [LARGE SCALE GENOMIC DNA]</scope>
    <source>
        <strain evidence="1 2">CCY0110</strain>
    </source>
</reference>